<dbReference type="EMBL" id="SIDB01000009">
    <property type="protein sequence ID" value="KAI3428271.1"/>
    <property type="molecule type" value="Genomic_DNA"/>
</dbReference>
<gene>
    <name evidence="10" type="primary">PFP-BETA</name>
    <name evidence="12" type="ORF">D9Q98_006650</name>
</gene>
<dbReference type="GO" id="GO:0005524">
    <property type="term" value="F:ATP binding"/>
    <property type="evidence" value="ECO:0007669"/>
    <property type="project" value="InterPro"/>
</dbReference>
<keyword evidence="10" id="KW-0021">Allosteric enzyme</keyword>
<comment type="function">
    <text evidence="10">Catalytic subunit of pyrophosphate--fructose 6-phosphate 1-phosphotransferase. Catalyzes the phosphorylation of D-fructose 6-phosphate, the first committing step of glycolysis. Uses inorganic phosphate (PPi) as phosphoryl donor instead of ATP like common ATP-dependent phosphofructokinases (ATP-PFKs), which renders the reaction reversible, and can thus function both in glycolysis and gluconeogenesis.</text>
</comment>
<dbReference type="GO" id="GO:0009749">
    <property type="term" value="P:response to glucose"/>
    <property type="evidence" value="ECO:0007669"/>
    <property type="project" value="TreeGrafter"/>
</dbReference>
<feature type="binding site" evidence="10">
    <location>
        <begin position="187"/>
        <end position="188"/>
    </location>
    <ligand>
        <name>substrate</name>
        <note>ligand shared between dimeric partners</note>
    </ligand>
</feature>
<feature type="active site" description="Proton acceptor" evidence="10">
    <location>
        <position position="150"/>
    </location>
</feature>
<accession>A0A9D4TKL3</accession>
<dbReference type="Pfam" id="PF00365">
    <property type="entry name" value="PFK"/>
    <property type="match status" value="1"/>
</dbReference>
<dbReference type="InterPro" id="IPR011183">
    <property type="entry name" value="PfpB_PPi_PFK"/>
</dbReference>
<dbReference type="GO" id="GO:0047334">
    <property type="term" value="F:diphosphate-fructose-6-phosphate 1-phosphotransferase activity"/>
    <property type="evidence" value="ECO:0007669"/>
    <property type="project" value="UniProtKB-EC"/>
</dbReference>
<dbReference type="InterPro" id="IPR000023">
    <property type="entry name" value="Phosphofructokinase_dom"/>
</dbReference>
<reference evidence="12" key="1">
    <citation type="journal article" date="2019" name="Plant J.">
        <title>Chlorella vulgaris genome assembly and annotation reveals the molecular basis for metabolic acclimation to high light conditions.</title>
        <authorList>
            <person name="Cecchin M."/>
            <person name="Marcolungo L."/>
            <person name="Rossato M."/>
            <person name="Girolomoni L."/>
            <person name="Cosentino E."/>
            <person name="Cuine S."/>
            <person name="Li-Beisson Y."/>
            <person name="Delledonne M."/>
            <person name="Ballottari M."/>
        </authorList>
    </citation>
    <scope>NUCLEOTIDE SEQUENCE</scope>
    <source>
        <strain evidence="12">211/11P</strain>
    </source>
</reference>
<comment type="subunit">
    <text evidence="10">Tetramer of two alpha (regulatory) and two beta (catalytic) chains.</text>
</comment>
<comment type="subcellular location">
    <subcellularLocation>
        <location evidence="10">Cytoplasm</location>
    </subcellularLocation>
</comment>
<dbReference type="Gene3D" id="3.40.50.460">
    <property type="entry name" value="Phosphofructokinase domain"/>
    <property type="match status" value="1"/>
</dbReference>
<dbReference type="OrthoDB" id="537915at2759"/>
<proteinExistence type="inferred from homology"/>
<name>A0A9D4TKL3_CHLVU</name>
<keyword evidence="5 10" id="KW-0479">Metal-binding</keyword>
<evidence type="ECO:0000256" key="1">
    <source>
        <dbReference type="ARBA" id="ARBA00001946"/>
    </source>
</evidence>
<comment type="function">
    <text evidence="2">Catalyzes the phosphorylation of D-fructose 6-phosphate, the first committing step of glycolysis. Uses inorganic phosphate (PPi) as phosphoryl donor instead of ATP like common ATP-dependent phosphofructokinases (ATP-PFKs), which renders the reaction reversible, and can thus function both in glycolysis and gluconeogenesis. Consistently, PPi-PFK can replace the enzymes of both the forward (ATP-PFK) and reverse (fructose-bisphosphatase (FBPase)) reactions.</text>
</comment>
<evidence type="ECO:0000256" key="10">
    <source>
        <dbReference type="HAMAP-Rule" id="MF_03185"/>
    </source>
</evidence>
<feature type="binding site" evidence="10">
    <location>
        <begin position="148"/>
        <end position="150"/>
    </location>
    <ligand>
        <name>substrate</name>
    </ligand>
</feature>
<feature type="domain" description="Phosphofructokinase" evidence="11">
    <location>
        <begin position="18"/>
        <end position="270"/>
    </location>
</feature>
<evidence type="ECO:0000259" key="11">
    <source>
        <dbReference type="Pfam" id="PF00365"/>
    </source>
</evidence>
<evidence type="ECO:0000256" key="8">
    <source>
        <dbReference type="ARBA" id="ARBA00023152"/>
    </source>
</evidence>
<keyword evidence="7 10" id="KW-0460">Magnesium</keyword>
<dbReference type="NCBIfam" id="NF005482">
    <property type="entry name" value="PRK07085.1"/>
    <property type="match status" value="1"/>
</dbReference>
<dbReference type="PANTHER" id="PTHR43650">
    <property type="entry name" value="PYROPHOSPHATE--FRUCTOSE 6-PHOSPHATE 1-PHOSPHOTRANSFERASE"/>
    <property type="match status" value="1"/>
</dbReference>
<evidence type="ECO:0000256" key="7">
    <source>
        <dbReference type="ARBA" id="ARBA00022842"/>
    </source>
</evidence>
<dbReference type="PANTHER" id="PTHR43650:SF1">
    <property type="entry name" value="PYROPHOSPHATE--FRUCTOSE 6-PHOSPHATE 1-PHOSPHOTRANSFERASE SUBUNIT BETA 2"/>
    <property type="match status" value="1"/>
</dbReference>
<evidence type="ECO:0000256" key="4">
    <source>
        <dbReference type="ARBA" id="ARBA00022679"/>
    </source>
</evidence>
<dbReference type="SUPFAM" id="SSF53784">
    <property type="entry name" value="Phosphofructokinase"/>
    <property type="match status" value="1"/>
</dbReference>
<comment type="similarity">
    <text evidence="10">Belongs to the phosphofructokinase type A (PFKA) family. PPi-dependent PFK group II subfamily. Clade 'Long' sub-subfamily.</text>
</comment>
<evidence type="ECO:0000256" key="5">
    <source>
        <dbReference type="ARBA" id="ARBA00022723"/>
    </source>
</evidence>
<comment type="activity regulation">
    <text evidence="10">Allosterically activated by fructose 2,6-bisphosphate.</text>
</comment>
<dbReference type="NCBIfam" id="TIGR02477">
    <property type="entry name" value="PFKA_PPi"/>
    <property type="match status" value="1"/>
</dbReference>
<feature type="binding site" evidence="10">
    <location>
        <begin position="195"/>
        <end position="197"/>
    </location>
    <ligand>
        <name>substrate</name>
    </ligand>
</feature>
<keyword evidence="8 10" id="KW-0324">Glycolysis</keyword>
<dbReference type="InterPro" id="IPR035966">
    <property type="entry name" value="PKF_sf"/>
</dbReference>
<comment type="caution">
    <text evidence="12">The sequence shown here is derived from an EMBL/GenBank/DDBJ whole genome shotgun (WGS) entry which is preliminary data.</text>
</comment>
<evidence type="ECO:0000256" key="3">
    <source>
        <dbReference type="ARBA" id="ARBA00022490"/>
    </source>
</evidence>
<comment type="cofactor">
    <cofactor evidence="1 10">
        <name>Mg(2+)</name>
        <dbReference type="ChEBI" id="CHEBI:18420"/>
    </cofactor>
</comment>
<feature type="binding site" evidence="10">
    <location>
        <position position="120"/>
    </location>
    <ligand>
        <name>Mg(2+)</name>
        <dbReference type="ChEBI" id="CHEBI:18420"/>
        <note>catalytic</note>
    </ligand>
</feature>
<evidence type="ECO:0000313" key="13">
    <source>
        <dbReference type="Proteomes" id="UP001055712"/>
    </source>
</evidence>
<evidence type="ECO:0000256" key="2">
    <source>
        <dbReference type="ARBA" id="ARBA00003138"/>
    </source>
</evidence>
<feature type="binding site" evidence="10">
    <location>
        <position position="256"/>
    </location>
    <ligand>
        <name>substrate</name>
    </ligand>
</feature>
<protein>
    <recommendedName>
        <fullName evidence="10">Pyrophosphate--fructose 6-phosphate 1-phosphotransferase subunit beta</fullName>
        <shortName evidence="10">PFP</shortName>
        <ecNumber evidence="10">2.7.1.90</ecNumber>
    </recommendedName>
    <alternativeName>
        <fullName evidence="10">6-phosphofructokinase, pyrophosphate dependent</fullName>
    </alternativeName>
    <alternativeName>
        <fullName evidence="10">PPi-PFK</fullName>
    </alternativeName>
    <alternativeName>
        <fullName evidence="10">Pyrophosphate-dependent 6-phosphofructose-1-kinase</fullName>
    </alternativeName>
</protein>
<comment type="caution">
    <text evidence="10">Lacks conserved residue(s) required for the propagation of feature annotation.</text>
</comment>
<feature type="site" description="Important for catalytic activity; stabilizes the transition state when the phosphoryl donor is PPi" evidence="10">
    <location>
        <position position="147"/>
    </location>
</feature>
<organism evidence="12 13">
    <name type="scientific">Chlorella vulgaris</name>
    <name type="common">Green alga</name>
    <dbReference type="NCBI Taxonomy" id="3077"/>
    <lineage>
        <taxon>Eukaryota</taxon>
        <taxon>Viridiplantae</taxon>
        <taxon>Chlorophyta</taxon>
        <taxon>core chlorophytes</taxon>
        <taxon>Trebouxiophyceae</taxon>
        <taxon>Chlorellales</taxon>
        <taxon>Chlorellaceae</taxon>
        <taxon>Chlorella clade</taxon>
        <taxon>Chlorella</taxon>
    </lineage>
</organism>
<dbReference type="Proteomes" id="UP001055712">
    <property type="component" value="Unassembled WGS sequence"/>
</dbReference>
<evidence type="ECO:0000256" key="9">
    <source>
        <dbReference type="ARBA" id="ARBA00048072"/>
    </source>
</evidence>
<evidence type="ECO:0000313" key="12">
    <source>
        <dbReference type="EMBL" id="KAI3428271.1"/>
    </source>
</evidence>
<dbReference type="GO" id="GO:0046872">
    <property type="term" value="F:metal ion binding"/>
    <property type="evidence" value="ECO:0007669"/>
    <property type="project" value="UniProtKB-KW"/>
</dbReference>
<comment type="pathway">
    <text evidence="10">Carbohydrate degradation; glycolysis; D-glyceraldehyde 3-phosphate and glycerone phosphate from D-glucose: step 3/4.</text>
</comment>
<comment type="catalytic activity">
    <reaction evidence="9 10">
        <text>beta-D-fructose 6-phosphate + diphosphate = beta-D-fructose 1,6-bisphosphate + phosphate + H(+)</text>
        <dbReference type="Rhea" id="RHEA:13613"/>
        <dbReference type="ChEBI" id="CHEBI:15378"/>
        <dbReference type="ChEBI" id="CHEBI:32966"/>
        <dbReference type="ChEBI" id="CHEBI:33019"/>
        <dbReference type="ChEBI" id="CHEBI:43474"/>
        <dbReference type="ChEBI" id="CHEBI:57634"/>
        <dbReference type="EC" id="2.7.1.90"/>
    </reaction>
</comment>
<dbReference type="AlphaFoldDB" id="A0A9D4TKL3"/>
<keyword evidence="13" id="KW-1185">Reference proteome</keyword>
<dbReference type="GO" id="GO:0006002">
    <property type="term" value="P:fructose 6-phosphate metabolic process"/>
    <property type="evidence" value="ECO:0007669"/>
    <property type="project" value="InterPro"/>
</dbReference>
<dbReference type="GO" id="GO:0003872">
    <property type="term" value="F:6-phosphofructokinase activity"/>
    <property type="evidence" value="ECO:0007669"/>
    <property type="project" value="UniProtKB-UniRule"/>
</dbReference>
<dbReference type="GO" id="GO:0005829">
    <property type="term" value="C:cytosol"/>
    <property type="evidence" value="ECO:0007669"/>
    <property type="project" value="TreeGrafter"/>
</dbReference>
<dbReference type="PRINTS" id="PR00476">
    <property type="entry name" value="PHFRCTKINASE"/>
</dbReference>
<feature type="binding site" evidence="10">
    <location>
        <position position="26"/>
    </location>
    <ligand>
        <name>diphosphate</name>
        <dbReference type="ChEBI" id="CHEBI:33019"/>
    </ligand>
</feature>
<dbReference type="Gene3D" id="1.10.10.480">
    <property type="entry name" value="Phosphofructokinase, domain 3"/>
    <property type="match status" value="1"/>
</dbReference>
<dbReference type="InterPro" id="IPR022953">
    <property type="entry name" value="ATP_PFK"/>
</dbReference>
<keyword evidence="4 10" id="KW-0808">Transferase</keyword>
<dbReference type="Gene3D" id="3.40.50.450">
    <property type="match status" value="1"/>
</dbReference>
<feature type="site" description="Important for catalytic activity and substrate specificity; stabilizes the transition state when the phosphoryl donor is PPi; prevents ATP from binding by mimicking the alpha-phosphate group of ATP" evidence="10">
    <location>
        <position position="121"/>
    </location>
</feature>
<reference evidence="12" key="2">
    <citation type="submission" date="2020-11" db="EMBL/GenBank/DDBJ databases">
        <authorList>
            <person name="Cecchin M."/>
            <person name="Marcolungo L."/>
            <person name="Rossato M."/>
            <person name="Girolomoni L."/>
            <person name="Cosentino E."/>
            <person name="Cuine S."/>
            <person name="Li-Beisson Y."/>
            <person name="Delledonne M."/>
            <person name="Ballottari M."/>
        </authorList>
    </citation>
    <scope>NUCLEOTIDE SEQUENCE</scope>
    <source>
        <strain evidence="12">211/11P</strain>
        <tissue evidence="12">Whole cell</tissue>
    </source>
</reference>
<dbReference type="EC" id="2.7.1.90" evidence="10"/>
<feature type="binding site" evidence="10">
    <location>
        <begin position="362"/>
        <end position="365"/>
    </location>
    <ligand>
        <name>substrate</name>
    </ligand>
</feature>
<evidence type="ECO:0000256" key="6">
    <source>
        <dbReference type="ARBA" id="ARBA00022777"/>
    </source>
</evidence>
<keyword evidence="3 10" id="KW-0963">Cytoplasm</keyword>
<keyword evidence="6 10" id="KW-0418">Kinase</keyword>
<dbReference type="HAMAP" id="MF_01980">
    <property type="entry name" value="Phosphofructokinase_II_Long"/>
    <property type="match status" value="1"/>
</dbReference>
<sequence length="503" mass="54136">MVSLRPASSHGVEQRPLRLGVVLSGGQAPGGHNVIIGLHDYLQRRHPGSTLVGFLSGPRGVMRNDYKILEAQELDAYRNQGGFHLICSGRDKISKPEELTAAEKTAKAHDLDGIVVIGGDDSNTNAAVLAEHFLQQGLKTRVIGVPKTIDGDLKNADVSISFGFDTACKVYSEVIGNIMVDAMSAKKYYHFIRLMGRSASHITLECALQTHPQLALICEEVAAQRWGLKDVVRQIADMVAQRAELGKDFGVVLIPEGLVEFMHDVSALIAELNELMAAGVNPADQTAVVAHLTPESADLFCNLPQFMRCKLVLERDPHGNVQVSQIESERPLIDLVSIELARRKVAGAYNGNFAALPHFFGYEGRCSLPSNFDATYCNALGQAAGALVAGGRTGMMATVFSLQLHATEWGVGGTPLLSMMHLERRAGCEMPVIKKKLVDLEGAPMAAFAARRAAWAAGDCFRAPGPLQFQPHCVADAATITLALELNRGQSMLLTAQANEQAA</sequence>